<proteinExistence type="predicted"/>
<feature type="non-terminal residue" evidence="1">
    <location>
        <position position="56"/>
    </location>
</feature>
<organism evidence="1 2">
    <name type="scientific">Diploptera punctata</name>
    <name type="common">Pacific beetle cockroach</name>
    <dbReference type="NCBI Taxonomy" id="6984"/>
    <lineage>
        <taxon>Eukaryota</taxon>
        <taxon>Metazoa</taxon>
        <taxon>Ecdysozoa</taxon>
        <taxon>Arthropoda</taxon>
        <taxon>Hexapoda</taxon>
        <taxon>Insecta</taxon>
        <taxon>Pterygota</taxon>
        <taxon>Neoptera</taxon>
        <taxon>Polyneoptera</taxon>
        <taxon>Dictyoptera</taxon>
        <taxon>Blattodea</taxon>
        <taxon>Blaberoidea</taxon>
        <taxon>Blaberidae</taxon>
        <taxon>Diplopterinae</taxon>
        <taxon>Diploptera</taxon>
    </lineage>
</organism>
<evidence type="ECO:0000313" key="1">
    <source>
        <dbReference type="EMBL" id="KAJ9590166.1"/>
    </source>
</evidence>
<feature type="non-terminal residue" evidence="1">
    <location>
        <position position="1"/>
    </location>
</feature>
<gene>
    <name evidence="1" type="ORF">L9F63_016705</name>
</gene>
<sequence>RVLGPMTGACVEQLTTSKFFRFFSGTNMKFSTARWFIFENRFTLKTEHDFIFLYGH</sequence>
<dbReference type="EMBL" id="JASPKZ010004552">
    <property type="protein sequence ID" value="KAJ9590166.1"/>
    <property type="molecule type" value="Genomic_DNA"/>
</dbReference>
<reference evidence="1" key="1">
    <citation type="journal article" date="2023" name="IScience">
        <title>Live-bearing cockroach genome reveals convergent evolutionary mechanisms linked to viviparity in insects and beyond.</title>
        <authorList>
            <person name="Fouks B."/>
            <person name="Harrison M.C."/>
            <person name="Mikhailova A.A."/>
            <person name="Marchal E."/>
            <person name="English S."/>
            <person name="Carruthers M."/>
            <person name="Jennings E.C."/>
            <person name="Chiamaka E.L."/>
            <person name="Frigard R.A."/>
            <person name="Pippel M."/>
            <person name="Attardo G.M."/>
            <person name="Benoit J.B."/>
            <person name="Bornberg-Bauer E."/>
            <person name="Tobe S.S."/>
        </authorList>
    </citation>
    <scope>NUCLEOTIDE SEQUENCE</scope>
    <source>
        <strain evidence="1">Stay&amp;Tobe</strain>
    </source>
</reference>
<protein>
    <submittedName>
        <fullName evidence="1">Uncharacterized protein</fullName>
    </submittedName>
</protein>
<reference evidence="1" key="2">
    <citation type="submission" date="2023-05" db="EMBL/GenBank/DDBJ databases">
        <authorList>
            <person name="Fouks B."/>
        </authorList>
    </citation>
    <scope>NUCLEOTIDE SEQUENCE</scope>
    <source>
        <strain evidence="1">Stay&amp;Tobe</strain>
        <tissue evidence="1">Testes</tissue>
    </source>
</reference>
<keyword evidence="2" id="KW-1185">Reference proteome</keyword>
<comment type="caution">
    <text evidence="1">The sequence shown here is derived from an EMBL/GenBank/DDBJ whole genome shotgun (WGS) entry which is preliminary data.</text>
</comment>
<accession>A0AAD8A0L4</accession>
<dbReference type="Proteomes" id="UP001233999">
    <property type="component" value="Unassembled WGS sequence"/>
</dbReference>
<dbReference type="AlphaFoldDB" id="A0AAD8A0L4"/>
<name>A0AAD8A0L4_DIPPU</name>
<evidence type="ECO:0000313" key="2">
    <source>
        <dbReference type="Proteomes" id="UP001233999"/>
    </source>
</evidence>